<evidence type="ECO:0000256" key="1">
    <source>
        <dbReference type="SAM" id="MobiDB-lite"/>
    </source>
</evidence>
<proteinExistence type="predicted"/>
<dbReference type="Proteomes" id="UP001242313">
    <property type="component" value="Unassembled WGS sequence"/>
</dbReference>
<accession>A0ABU0FW84</accession>
<protein>
    <submittedName>
        <fullName evidence="4">Stage II sporulation protein B</fullName>
    </submittedName>
</protein>
<evidence type="ECO:0000313" key="5">
    <source>
        <dbReference type="Proteomes" id="UP001242313"/>
    </source>
</evidence>
<reference evidence="4 5" key="1">
    <citation type="submission" date="2023-07" db="EMBL/GenBank/DDBJ databases">
        <title>Genomic Encyclopedia of Type Strains, Phase IV (KMG-IV): sequencing the most valuable type-strain genomes for metagenomic binning, comparative biology and taxonomic classification.</title>
        <authorList>
            <person name="Goeker M."/>
        </authorList>
    </citation>
    <scope>NUCLEOTIDE SEQUENCE [LARGE SCALE GENOMIC DNA]</scope>
    <source>
        <strain evidence="4 5">DSM 19598</strain>
    </source>
</reference>
<sequence length="372" mass="41069">MDKHGKTITIKINGKHQPVQEVSQSQQHDSEKKRQTEDWTEISKKETERSGNVPINEHREDRSKVYPLDNDAMVKETAAAQEKTEDDFDWILPDSGEQQSVKEYKFIPKQQKKKKSLGISVWNTKTKRSNWFSKTIIVAVLLAVLIGTAFGVTFLKFVASEQGTTASPAANPPQAGSQAKDQASGGQELELKPIPVFIVQNGIFTTEDRAKERVKLLADQGIAAEQFSVNGQFAVYLRIAGSIEEAKQQADELKLQGLEVFAKPFEISGGKVSGVSAEEAAFLQQSSEIYPILMSGSQVSPDERKKVEDFNALHGTIANRSIEDRNIQKAIASMEKASGSFIGYQTTKDANQLAEMEKSLLSFLAAYQAIGK</sequence>
<feature type="domain" description="SPOR" evidence="3">
    <location>
        <begin position="197"/>
        <end position="261"/>
    </location>
</feature>
<feature type="region of interest" description="Disordered" evidence="1">
    <location>
        <begin position="1"/>
        <end position="70"/>
    </location>
</feature>
<dbReference type="SUPFAM" id="SSF110997">
    <property type="entry name" value="Sporulation related repeat"/>
    <property type="match status" value="1"/>
</dbReference>
<evidence type="ECO:0000313" key="4">
    <source>
        <dbReference type="EMBL" id="MDQ0414182.1"/>
    </source>
</evidence>
<evidence type="ECO:0000256" key="2">
    <source>
        <dbReference type="SAM" id="Phobius"/>
    </source>
</evidence>
<keyword evidence="2" id="KW-0472">Membrane</keyword>
<feature type="region of interest" description="Disordered" evidence="1">
    <location>
        <begin position="165"/>
        <end position="184"/>
    </location>
</feature>
<dbReference type="InterPro" id="IPR036680">
    <property type="entry name" value="SPOR-like_sf"/>
</dbReference>
<dbReference type="InterPro" id="IPR007730">
    <property type="entry name" value="SPOR-like_dom"/>
</dbReference>
<evidence type="ECO:0000259" key="3">
    <source>
        <dbReference type="Pfam" id="PF05036"/>
    </source>
</evidence>
<dbReference type="Gene3D" id="3.30.70.1070">
    <property type="entry name" value="Sporulation related repeat"/>
    <property type="match status" value="1"/>
</dbReference>
<feature type="compositionally biased region" description="Basic and acidic residues" evidence="1">
    <location>
        <begin position="28"/>
        <end position="49"/>
    </location>
</feature>
<keyword evidence="5" id="KW-1185">Reference proteome</keyword>
<keyword evidence="2" id="KW-0812">Transmembrane</keyword>
<dbReference type="RefSeq" id="WP_307191970.1">
    <property type="nucleotide sequence ID" value="NZ_JAUSUN010000013.1"/>
</dbReference>
<feature type="transmembrane region" description="Helical" evidence="2">
    <location>
        <begin position="135"/>
        <end position="159"/>
    </location>
</feature>
<name>A0ABU0FW84_9BACI</name>
<comment type="caution">
    <text evidence="4">The sequence shown here is derived from an EMBL/GenBank/DDBJ whole genome shotgun (WGS) entry which is preliminary data.</text>
</comment>
<dbReference type="Pfam" id="PF05036">
    <property type="entry name" value="SPOR"/>
    <property type="match status" value="1"/>
</dbReference>
<gene>
    <name evidence="4" type="ORF">J2S25_002389</name>
</gene>
<dbReference type="EMBL" id="JAUSUN010000013">
    <property type="protein sequence ID" value="MDQ0414182.1"/>
    <property type="molecule type" value="Genomic_DNA"/>
</dbReference>
<keyword evidence="2" id="KW-1133">Transmembrane helix</keyword>
<organism evidence="4 5">
    <name type="scientific">Mesobacillus stamsii</name>
    <dbReference type="NCBI Taxonomy" id="225347"/>
    <lineage>
        <taxon>Bacteria</taxon>
        <taxon>Bacillati</taxon>
        <taxon>Bacillota</taxon>
        <taxon>Bacilli</taxon>
        <taxon>Bacillales</taxon>
        <taxon>Bacillaceae</taxon>
        <taxon>Mesobacillus</taxon>
    </lineage>
</organism>